<feature type="transmembrane region" description="Helical" evidence="3">
    <location>
        <begin position="6"/>
        <end position="22"/>
    </location>
</feature>
<organism evidence="4 5">
    <name type="scientific">Croceifilum oryzae</name>
    <dbReference type="NCBI Taxonomy" id="1553429"/>
    <lineage>
        <taxon>Bacteria</taxon>
        <taxon>Bacillati</taxon>
        <taxon>Bacillota</taxon>
        <taxon>Bacilli</taxon>
        <taxon>Bacillales</taxon>
        <taxon>Thermoactinomycetaceae</taxon>
        <taxon>Croceifilum</taxon>
    </lineage>
</organism>
<keyword evidence="1" id="KW-1003">Cell membrane</keyword>
<evidence type="ECO:0000256" key="3">
    <source>
        <dbReference type="SAM" id="Phobius"/>
    </source>
</evidence>
<dbReference type="GO" id="GO:0006508">
    <property type="term" value="P:proteolysis"/>
    <property type="evidence" value="ECO:0007669"/>
    <property type="project" value="UniProtKB-KW"/>
</dbReference>
<dbReference type="GO" id="GO:0030435">
    <property type="term" value="P:sporulation resulting in formation of a cellular spore"/>
    <property type="evidence" value="ECO:0007669"/>
    <property type="project" value="UniProtKB-KW"/>
</dbReference>
<dbReference type="NCBIfam" id="TIGR02854">
    <property type="entry name" value="spore_II_GA"/>
    <property type="match status" value="1"/>
</dbReference>
<keyword evidence="5" id="KW-1185">Reference proteome</keyword>
<keyword evidence="1" id="KW-0749">Sporulation</keyword>
<keyword evidence="1" id="KW-0645">Protease</keyword>
<dbReference type="GO" id="GO:0004190">
    <property type="term" value="F:aspartic-type endopeptidase activity"/>
    <property type="evidence" value="ECO:0007669"/>
    <property type="project" value="UniProtKB-KW"/>
</dbReference>
<dbReference type="InterPro" id="IPR005081">
    <property type="entry name" value="SpoIIGA"/>
</dbReference>
<keyword evidence="1 3" id="KW-0472">Membrane</keyword>
<dbReference type="EC" id="3.4.23.-" evidence="1"/>
<evidence type="ECO:0000313" key="4">
    <source>
        <dbReference type="EMBL" id="MDQ0416391.1"/>
    </source>
</evidence>
<feature type="transmembrane region" description="Helical" evidence="3">
    <location>
        <begin position="34"/>
        <end position="52"/>
    </location>
</feature>
<gene>
    <name evidence="4" type="ORF">J2Z48_000555</name>
</gene>
<name>A0AAJ1THP1_9BACL</name>
<comment type="function">
    <text evidence="1">Probable aspartic protease that is responsible for the proteolytic cleavage of the RNA polymerase sigma E factor (SigE/spoIIGB) to yield the active peptide in the mother cell during sporulation. Responds to a signal from the forespore that is triggered by the extracellular signal protein SpoIIR.</text>
</comment>
<evidence type="ECO:0000313" key="5">
    <source>
        <dbReference type="Proteomes" id="UP001238450"/>
    </source>
</evidence>
<keyword evidence="3" id="KW-0812">Transmembrane</keyword>
<evidence type="ECO:0000256" key="1">
    <source>
        <dbReference type="PIRNR" id="PIRNR018571"/>
    </source>
</evidence>
<sequence>MTVYADVVFLLNGCIDLLLLWLTSGIRKQRFTWWRLWCAAIMGGIYATLQLWPDFIPAYSLPAKLLVSVLMIWCAFGYHHPYAYLRNLGVFYLVCFVTGGAMMALHYFITGTSDIGGGILFTESPNGWGSPVSWVFLMIGFPLVWGYTKISFGSIQERSEVHQFLVPVRITLDGIKVDCTGLVDTGNQLRDPITRSPVMMVEMEQLQDFLPQEVFTMVRAKDWEKGWTEIPPEWMIKIRIIPYRVAGSDHEMMIAFKPDSVEIWKEDEWNNVGKVLIGIDVGRISSDGTYQAIIHPSCYSVVS</sequence>
<keyword evidence="1" id="KW-0064">Aspartyl protease</keyword>
<accession>A0AAJ1THP1</accession>
<dbReference type="PIRSF" id="PIRSF018571">
    <property type="entry name" value="SpoIIGA"/>
    <property type="match status" value="1"/>
</dbReference>
<reference evidence="4 5" key="1">
    <citation type="submission" date="2023-07" db="EMBL/GenBank/DDBJ databases">
        <title>Genomic Encyclopedia of Type Strains, Phase IV (KMG-IV): sequencing the most valuable type-strain genomes for metagenomic binning, comparative biology and taxonomic classification.</title>
        <authorList>
            <person name="Goeker M."/>
        </authorList>
    </citation>
    <scope>NUCLEOTIDE SEQUENCE [LARGE SCALE GENOMIC DNA]</scope>
    <source>
        <strain evidence="4 5">DSM 46876</strain>
    </source>
</reference>
<comment type="similarity">
    <text evidence="1">Belongs to the peptidase U4 family.</text>
</comment>
<comment type="caution">
    <text evidence="4">The sequence shown here is derived from an EMBL/GenBank/DDBJ whole genome shotgun (WGS) entry which is preliminary data.</text>
</comment>
<dbReference type="Proteomes" id="UP001238450">
    <property type="component" value="Unassembled WGS sequence"/>
</dbReference>
<keyword evidence="1 4" id="KW-0378">Hydrolase</keyword>
<dbReference type="EMBL" id="JAUSUV010000002">
    <property type="protein sequence ID" value="MDQ0416391.1"/>
    <property type="molecule type" value="Genomic_DNA"/>
</dbReference>
<dbReference type="Pfam" id="PF03419">
    <property type="entry name" value="Peptidase_U4"/>
    <property type="match status" value="1"/>
</dbReference>
<feature type="transmembrane region" description="Helical" evidence="3">
    <location>
        <begin position="90"/>
        <end position="109"/>
    </location>
</feature>
<protein>
    <recommendedName>
        <fullName evidence="1">Sporulation sigma-E factor-processing peptidase</fullName>
        <ecNumber evidence="1">3.4.23.-</ecNumber>
    </recommendedName>
    <alternativeName>
        <fullName evidence="1">Membrane-associated aspartic protease</fullName>
    </alternativeName>
    <alternativeName>
        <fullName evidence="1">Stage II sporulation protein GA</fullName>
    </alternativeName>
</protein>
<feature type="transmembrane region" description="Helical" evidence="3">
    <location>
        <begin position="129"/>
        <end position="148"/>
    </location>
</feature>
<comment type="subunit">
    <text evidence="1">Self-associates. Interacts with SigE. Interacts with SpoIIR.</text>
</comment>
<comment type="subcellular location">
    <subcellularLocation>
        <location evidence="1">Cell membrane</location>
    </subcellularLocation>
</comment>
<dbReference type="RefSeq" id="WP_307250798.1">
    <property type="nucleotide sequence ID" value="NZ_JAUSUV010000002.1"/>
</dbReference>
<dbReference type="GO" id="GO:0030436">
    <property type="term" value="P:asexual sporulation"/>
    <property type="evidence" value="ECO:0007669"/>
    <property type="project" value="InterPro"/>
</dbReference>
<dbReference type="GO" id="GO:0005886">
    <property type="term" value="C:plasma membrane"/>
    <property type="evidence" value="ECO:0007669"/>
    <property type="project" value="UniProtKB-SubCell"/>
</dbReference>
<feature type="transmembrane region" description="Helical" evidence="3">
    <location>
        <begin position="58"/>
        <end position="78"/>
    </location>
</feature>
<proteinExistence type="inferred from homology"/>
<dbReference type="AlphaFoldDB" id="A0AAJ1THP1"/>
<evidence type="ECO:0000256" key="2">
    <source>
        <dbReference type="PIRSR" id="PIRSR018571-1"/>
    </source>
</evidence>
<feature type="active site" evidence="2">
    <location>
        <position position="184"/>
    </location>
</feature>
<keyword evidence="3" id="KW-1133">Transmembrane helix</keyword>